<dbReference type="InterPro" id="IPR051121">
    <property type="entry name" value="FAH"/>
</dbReference>
<evidence type="ECO:0000256" key="1">
    <source>
        <dbReference type="ARBA" id="ARBA00001946"/>
    </source>
</evidence>
<dbReference type="GO" id="GO:0016787">
    <property type="term" value="F:hydrolase activity"/>
    <property type="evidence" value="ECO:0007669"/>
    <property type="project" value="UniProtKB-KW"/>
</dbReference>
<dbReference type="RefSeq" id="WP_084282116.1">
    <property type="nucleotide sequence ID" value="NZ_FWXJ01000001.1"/>
</dbReference>
<dbReference type="OrthoDB" id="9805307at2"/>
<dbReference type="Proteomes" id="UP000192708">
    <property type="component" value="Unassembled WGS sequence"/>
</dbReference>
<evidence type="ECO:0000256" key="2">
    <source>
        <dbReference type="ARBA" id="ARBA00010211"/>
    </source>
</evidence>
<evidence type="ECO:0000256" key="3">
    <source>
        <dbReference type="ARBA" id="ARBA00022723"/>
    </source>
</evidence>
<dbReference type="PANTHER" id="PTHR42796:SF4">
    <property type="entry name" value="FUMARYLACETOACETATE HYDROLASE DOMAIN-CONTAINING PROTEIN 2A"/>
    <property type="match status" value="1"/>
</dbReference>
<sequence>MRFVRFKTPDGHPALGARVGDEVVNLTELGLPGTLDELLRHGAAGMASAKAALEKATTRLPLSSVQLMAPLHHPHKAFAIGLNYIDHAHEGNFTPPTQPVLFHRYPTSWVPHGVAIERPKASVEFDYEGEIVAIIGKGGKYISKENALDHVAGYSLFNDGSIRDFQFRSSQWMWGKNFDRSGGFGPEFITADELPPGVVGLDIVTRLNGQVMQKANTRDMIFDVATLVAACSEGMELHPGDMIITGTPAGVGFARKPPVFMKAGDVCEVEVEGMGILSNPVIDEA</sequence>
<reference evidence="6 7" key="1">
    <citation type="submission" date="2017-04" db="EMBL/GenBank/DDBJ databases">
        <authorList>
            <person name="Afonso C.L."/>
            <person name="Miller P.J."/>
            <person name="Scott M.A."/>
            <person name="Spackman E."/>
            <person name="Goraichik I."/>
            <person name="Dimitrov K.M."/>
            <person name="Suarez D.L."/>
            <person name="Swayne D.E."/>
        </authorList>
    </citation>
    <scope>NUCLEOTIDE SEQUENCE [LARGE SCALE GENOMIC DNA]</scope>
    <source>
        <strain evidence="6 7">VK13</strain>
    </source>
</reference>
<evidence type="ECO:0000313" key="6">
    <source>
        <dbReference type="EMBL" id="SMC31017.1"/>
    </source>
</evidence>
<dbReference type="Gene3D" id="3.90.850.10">
    <property type="entry name" value="Fumarylacetoacetase-like, C-terminal domain"/>
    <property type="match status" value="1"/>
</dbReference>
<keyword evidence="7" id="KW-1185">Reference proteome</keyword>
<dbReference type="Pfam" id="PF01557">
    <property type="entry name" value="FAA_hydrolase"/>
    <property type="match status" value="1"/>
</dbReference>
<dbReference type="PANTHER" id="PTHR42796">
    <property type="entry name" value="FUMARYLACETOACETATE HYDROLASE DOMAIN-CONTAINING PROTEIN 2A-RELATED"/>
    <property type="match status" value="1"/>
</dbReference>
<dbReference type="AlphaFoldDB" id="A0A1W1Y4F9"/>
<name>A0A1W1Y4F9_9BURK</name>
<comment type="similarity">
    <text evidence="2">Belongs to the FAH family.</text>
</comment>
<accession>A0A1W1Y4F9</accession>
<comment type="cofactor">
    <cofactor evidence="1">
        <name>Mg(2+)</name>
        <dbReference type="ChEBI" id="CHEBI:18420"/>
    </cofactor>
</comment>
<dbReference type="SUPFAM" id="SSF56529">
    <property type="entry name" value="FAH"/>
    <property type="match status" value="1"/>
</dbReference>
<feature type="domain" description="Fumarylacetoacetase-like C-terminal" evidence="5">
    <location>
        <begin position="77"/>
        <end position="281"/>
    </location>
</feature>
<dbReference type="InterPro" id="IPR011234">
    <property type="entry name" value="Fumarylacetoacetase-like_C"/>
</dbReference>
<dbReference type="GO" id="GO:0019752">
    <property type="term" value="P:carboxylic acid metabolic process"/>
    <property type="evidence" value="ECO:0007669"/>
    <property type="project" value="UniProtKB-ARBA"/>
</dbReference>
<dbReference type="InterPro" id="IPR036663">
    <property type="entry name" value="Fumarylacetoacetase_C_sf"/>
</dbReference>
<keyword evidence="4" id="KW-0378">Hydrolase</keyword>
<dbReference type="GO" id="GO:0016853">
    <property type="term" value="F:isomerase activity"/>
    <property type="evidence" value="ECO:0007669"/>
    <property type="project" value="UniProtKB-ARBA"/>
</dbReference>
<dbReference type="GO" id="GO:0046872">
    <property type="term" value="F:metal ion binding"/>
    <property type="evidence" value="ECO:0007669"/>
    <property type="project" value="UniProtKB-KW"/>
</dbReference>
<dbReference type="FunFam" id="3.90.850.10:FF:000002">
    <property type="entry name" value="2-hydroxyhepta-2,4-diene-1,7-dioate isomerase"/>
    <property type="match status" value="1"/>
</dbReference>
<evidence type="ECO:0000259" key="5">
    <source>
        <dbReference type="Pfam" id="PF01557"/>
    </source>
</evidence>
<keyword evidence="3" id="KW-0479">Metal-binding</keyword>
<organism evidence="6 7">
    <name type="scientific">Polynucleobacter kasalickyi</name>
    <dbReference type="NCBI Taxonomy" id="1938817"/>
    <lineage>
        <taxon>Bacteria</taxon>
        <taxon>Pseudomonadati</taxon>
        <taxon>Pseudomonadota</taxon>
        <taxon>Betaproteobacteria</taxon>
        <taxon>Burkholderiales</taxon>
        <taxon>Burkholderiaceae</taxon>
        <taxon>Polynucleobacter</taxon>
    </lineage>
</organism>
<gene>
    <name evidence="6" type="ORF">SAMN06296008_101336</name>
</gene>
<evidence type="ECO:0000256" key="4">
    <source>
        <dbReference type="ARBA" id="ARBA00022801"/>
    </source>
</evidence>
<dbReference type="STRING" id="1938817.SAMN06296008_101336"/>
<protein>
    <submittedName>
        <fullName evidence="6">2-keto-4-pentenoate hydratase/2-oxohepta-3-ene-1,7-dioic acid hydratase (Catechol pathway)</fullName>
    </submittedName>
</protein>
<evidence type="ECO:0000313" key="7">
    <source>
        <dbReference type="Proteomes" id="UP000192708"/>
    </source>
</evidence>
<proteinExistence type="inferred from homology"/>
<dbReference type="EMBL" id="FWXJ01000001">
    <property type="protein sequence ID" value="SMC31017.1"/>
    <property type="molecule type" value="Genomic_DNA"/>
</dbReference>